<dbReference type="VEuPathDB" id="MicrosporidiaDB:NAPIS_ORF01057"/>
<reference evidence="2 3" key="1">
    <citation type="journal article" date="2013" name="BMC Genomics">
        <title>Genome sequencing and comparative genomics of honey bee microsporidia, Nosema apis reveal novel insights into host-parasite interactions.</title>
        <authorList>
            <person name="Chen Yp."/>
            <person name="Pettis J.S."/>
            <person name="Zhao Y."/>
            <person name="Liu X."/>
            <person name="Tallon L.J."/>
            <person name="Sadzewicz L.D."/>
            <person name="Li R."/>
            <person name="Zheng H."/>
            <person name="Huang S."/>
            <person name="Zhang X."/>
            <person name="Hamilton M.C."/>
            <person name="Pernal S.F."/>
            <person name="Melathopoulos A.P."/>
            <person name="Yan X."/>
            <person name="Evans J.D."/>
        </authorList>
    </citation>
    <scope>NUCLEOTIDE SEQUENCE [LARGE SCALE GENOMIC DNA]</scope>
    <source>
        <strain evidence="2 3">BRL 01</strain>
    </source>
</reference>
<dbReference type="HOGENOM" id="CLU_627131_0_0_1"/>
<feature type="compositionally biased region" description="Basic and acidic residues" evidence="1">
    <location>
        <begin position="326"/>
        <end position="338"/>
    </location>
</feature>
<feature type="compositionally biased region" description="Polar residues" evidence="1">
    <location>
        <begin position="39"/>
        <end position="52"/>
    </location>
</feature>
<protein>
    <submittedName>
        <fullName evidence="2">Uncharacterized protein</fullName>
    </submittedName>
</protein>
<evidence type="ECO:0000313" key="3">
    <source>
        <dbReference type="Proteomes" id="UP000053780"/>
    </source>
</evidence>
<gene>
    <name evidence="2" type="ORF">NAPIS_ORF01057</name>
</gene>
<accession>T0MK29</accession>
<evidence type="ECO:0000313" key="2">
    <source>
        <dbReference type="EMBL" id="EQB61370.1"/>
    </source>
</evidence>
<name>T0MK29_9MICR</name>
<evidence type="ECO:0000256" key="1">
    <source>
        <dbReference type="SAM" id="MobiDB-lite"/>
    </source>
</evidence>
<dbReference type="AlphaFoldDB" id="T0MK29"/>
<feature type="compositionally biased region" description="Basic and acidic residues" evidence="1">
    <location>
        <begin position="346"/>
        <end position="437"/>
    </location>
</feature>
<feature type="region of interest" description="Disordered" evidence="1">
    <location>
        <begin position="21"/>
        <end position="52"/>
    </location>
</feature>
<feature type="compositionally biased region" description="Basic and acidic residues" evidence="1">
    <location>
        <begin position="21"/>
        <end position="36"/>
    </location>
</feature>
<dbReference type="EMBL" id="KE647146">
    <property type="protein sequence ID" value="EQB61370.1"/>
    <property type="molecule type" value="Genomic_DNA"/>
</dbReference>
<keyword evidence="3" id="KW-1185">Reference proteome</keyword>
<dbReference type="OrthoDB" id="10663009at2759"/>
<proteinExistence type="predicted"/>
<organism evidence="2 3">
    <name type="scientific">Vairimorpha apis BRL 01</name>
    <dbReference type="NCBI Taxonomy" id="1037528"/>
    <lineage>
        <taxon>Eukaryota</taxon>
        <taxon>Fungi</taxon>
        <taxon>Fungi incertae sedis</taxon>
        <taxon>Microsporidia</taxon>
        <taxon>Nosematidae</taxon>
        <taxon>Vairimorpha</taxon>
    </lineage>
</organism>
<sequence>MFIINCDIFVNKELENFLKEKKKNEKPEENSLREGLSRILSSSKLGDINPSTVSDTAYKQKISSSNLVPSGGGAAGGGSPGGGAAGGGASGGGASGGGSPGGGAAGGGSPGGGASGGGSKGGGSASGGSNGDKGKDDPDIKTIKVKDKDAALIQSEGNKDQPSVVVVADESILGNPEELKKLASEVGSAAGGESGGDKSKEGQGSSGGDTKSPGGGAKPPGGAGGGGAAAGGAKPPGGAGGGGAAAGGAKGSSLISSDITQESSFLNTTPDNLVEPVKKDKDLKSIESIENKKKTFWTTVLLDNSPKKVLINVKTITVLESLSNENLKEQIKDNKDKNIPSTFDFTKNKNSYEDDKKTEENKDDKKSDDQKKFKDSKKSDDKEEKNVKDKIKDNSSKITKDISKDDKKLNDKEENVKDKIKDNSSKITKDISKDDKN</sequence>
<feature type="compositionally biased region" description="Basic and acidic residues" evidence="1">
    <location>
        <begin position="132"/>
        <end position="150"/>
    </location>
</feature>
<dbReference type="Proteomes" id="UP000053780">
    <property type="component" value="Unassembled WGS sequence"/>
</dbReference>
<feature type="region of interest" description="Disordered" evidence="1">
    <location>
        <begin position="325"/>
        <end position="437"/>
    </location>
</feature>
<feature type="compositionally biased region" description="Gly residues" evidence="1">
    <location>
        <begin position="213"/>
        <end position="250"/>
    </location>
</feature>
<feature type="region of interest" description="Disordered" evidence="1">
    <location>
        <begin position="64"/>
        <end position="281"/>
    </location>
</feature>
<feature type="compositionally biased region" description="Polar residues" evidence="1">
    <location>
        <begin position="253"/>
        <end position="271"/>
    </location>
</feature>
<feature type="compositionally biased region" description="Gly residues" evidence="1">
    <location>
        <begin position="70"/>
        <end position="131"/>
    </location>
</feature>